<dbReference type="AlphaFoldDB" id="A0A0K0H892"/>
<accession>A0A0K0H892</accession>
<evidence type="ECO:0000259" key="2">
    <source>
        <dbReference type="Pfam" id="PF01757"/>
    </source>
</evidence>
<feature type="transmembrane region" description="Helical" evidence="1">
    <location>
        <begin position="157"/>
        <end position="175"/>
    </location>
</feature>
<feature type="transmembrane region" description="Helical" evidence="1">
    <location>
        <begin position="229"/>
        <end position="249"/>
    </location>
</feature>
<dbReference type="RefSeq" id="WP_015702749.1">
    <property type="nucleotide sequence ID" value="NC_015761.1"/>
</dbReference>
<keyword evidence="1" id="KW-1133">Transmembrane helix</keyword>
<reference evidence="3 4" key="1">
    <citation type="journal article" date="2011" name="PLoS Pathog.">
        <title>Salmonella bongori provides insights into the evolution of the Salmonellae.</title>
        <authorList>
            <person name="Fookes M."/>
            <person name="Schroeder G.N."/>
            <person name="Langridge G.C."/>
            <person name="Blondel C.J."/>
            <person name="Mammina C."/>
            <person name="Connor T.R."/>
            <person name="Seth-Smith H."/>
            <person name="Vernikos G.S."/>
            <person name="Robinson K.S."/>
            <person name="Sanders M."/>
            <person name="Petty N.K."/>
            <person name="Kingsley R.A."/>
            <person name="Baumler A.J."/>
            <person name="Nuccio S.P."/>
            <person name="Contreras I."/>
            <person name="Santiviago C.A."/>
            <person name="Maskell D."/>
            <person name="Barrow P."/>
            <person name="Humphrey T."/>
            <person name="Nastasi A."/>
            <person name="Roberts M."/>
            <person name="Frankel G."/>
            <person name="Parkhill J."/>
            <person name="Dougan G."/>
            <person name="Thomson N.R."/>
        </authorList>
    </citation>
    <scope>NUCLEOTIDE SEQUENCE [LARGE SCALE GENOMIC DNA]</scope>
    <source>
        <strain evidence="4">ATCC 43975 / DSM 13772 / NCTC 12419</strain>
    </source>
</reference>
<dbReference type="PANTHER" id="PTHR23028:SF53">
    <property type="entry name" value="ACYL_TRANSF_3 DOMAIN-CONTAINING PROTEIN"/>
    <property type="match status" value="1"/>
</dbReference>
<sequence length="352" mass="41047">MNKVHSIQYMRGFASIFVVLYHTKWYLNEVYSQKDLGSLLFNYGAFGVDLFFIISGFIICLSTERLEKSFFTNFFIRRFFRIYPLLIICVTIYFLAIKPEASYLLYLKSLIPVHSNYSEGSPFYGFNLLDTAWTITYEIAFYLIFGFAMLLSRKYRAYISGLTILIIFTVASHYFTGTISLDAYTKQPDVNQNNIIALFYSPMFIDFIYGIVIYLIYKNINFSSSILNTLSPYLLFFLFSLIASQISLFYGHGPLKWGLLSAIIILISVMYEKNNGMRHCRTFEYLGNISYSLYIIHVVILECIYKYDFFIFPNTSGFSRLFIILSVILIISIIVHELIEKPFISLGKRFIK</sequence>
<feature type="transmembrane region" description="Helical" evidence="1">
    <location>
        <begin position="255"/>
        <end position="271"/>
    </location>
</feature>
<feature type="transmembrane region" description="Helical" evidence="1">
    <location>
        <begin position="283"/>
        <end position="301"/>
    </location>
</feature>
<proteinExistence type="predicted"/>
<dbReference type="eggNOG" id="COG1835">
    <property type="taxonomic scope" value="Bacteria"/>
</dbReference>
<feature type="domain" description="Acyltransferase 3" evidence="2">
    <location>
        <begin position="5"/>
        <end position="335"/>
    </location>
</feature>
<dbReference type="InterPro" id="IPR050879">
    <property type="entry name" value="Acyltransferase_3"/>
</dbReference>
<feature type="transmembrane region" description="Helical" evidence="1">
    <location>
        <begin position="126"/>
        <end position="150"/>
    </location>
</feature>
<keyword evidence="3" id="KW-0808">Transferase</keyword>
<gene>
    <name evidence="3" type="ordered locus">SBG_0469</name>
</gene>
<name>A0A0K0H892_SALBC</name>
<dbReference type="KEGG" id="sbg:SBG_0469"/>
<keyword evidence="3" id="KW-0012">Acyltransferase</keyword>
<dbReference type="GO" id="GO:0016020">
    <property type="term" value="C:membrane"/>
    <property type="evidence" value="ECO:0007669"/>
    <property type="project" value="TreeGrafter"/>
</dbReference>
<feature type="transmembrane region" description="Helical" evidence="1">
    <location>
        <begin position="39"/>
        <end position="61"/>
    </location>
</feature>
<feature type="transmembrane region" description="Helical" evidence="1">
    <location>
        <begin position="82"/>
        <end position="106"/>
    </location>
</feature>
<organism evidence="3 4">
    <name type="scientific">Salmonella bongori (strain ATCC 43975 / DSM 13772 / NCTC 12419)</name>
    <dbReference type="NCBI Taxonomy" id="218493"/>
    <lineage>
        <taxon>Bacteria</taxon>
        <taxon>Pseudomonadati</taxon>
        <taxon>Pseudomonadota</taxon>
        <taxon>Gammaproteobacteria</taxon>
        <taxon>Enterobacterales</taxon>
        <taxon>Enterobacteriaceae</taxon>
        <taxon>Salmonella</taxon>
    </lineage>
</organism>
<keyword evidence="1" id="KW-0472">Membrane</keyword>
<keyword evidence="1" id="KW-0812">Transmembrane</keyword>
<dbReference type="EMBL" id="FR877557">
    <property type="protein sequence ID" value="CCC29562.1"/>
    <property type="molecule type" value="Genomic_DNA"/>
</dbReference>
<dbReference type="Pfam" id="PF01757">
    <property type="entry name" value="Acyl_transf_3"/>
    <property type="match status" value="1"/>
</dbReference>
<evidence type="ECO:0000313" key="3">
    <source>
        <dbReference type="EMBL" id="CCC29562.1"/>
    </source>
</evidence>
<dbReference type="GO" id="GO:0016747">
    <property type="term" value="F:acyltransferase activity, transferring groups other than amino-acyl groups"/>
    <property type="evidence" value="ECO:0007669"/>
    <property type="project" value="InterPro"/>
</dbReference>
<dbReference type="InterPro" id="IPR002656">
    <property type="entry name" value="Acyl_transf_3_dom"/>
</dbReference>
<dbReference type="Proteomes" id="UP000000289">
    <property type="component" value="Chromosome"/>
</dbReference>
<feature type="transmembrane region" description="Helical" evidence="1">
    <location>
        <begin position="321"/>
        <end position="339"/>
    </location>
</feature>
<protein>
    <submittedName>
        <fullName evidence="3">Putative acyltransferase</fullName>
    </submittedName>
</protein>
<feature type="transmembrane region" description="Helical" evidence="1">
    <location>
        <begin position="9"/>
        <end position="27"/>
    </location>
</feature>
<feature type="transmembrane region" description="Helical" evidence="1">
    <location>
        <begin position="195"/>
        <end position="217"/>
    </location>
</feature>
<evidence type="ECO:0000313" key="4">
    <source>
        <dbReference type="Proteomes" id="UP000000289"/>
    </source>
</evidence>
<dbReference type="GeneID" id="44979495"/>
<evidence type="ECO:0000256" key="1">
    <source>
        <dbReference type="SAM" id="Phobius"/>
    </source>
</evidence>
<dbReference type="GO" id="GO:0000271">
    <property type="term" value="P:polysaccharide biosynthetic process"/>
    <property type="evidence" value="ECO:0007669"/>
    <property type="project" value="TreeGrafter"/>
</dbReference>
<dbReference type="PANTHER" id="PTHR23028">
    <property type="entry name" value="ACETYLTRANSFERASE"/>
    <property type="match status" value="1"/>
</dbReference>